<gene>
    <name evidence="9" type="ORF">QU481_22530</name>
</gene>
<evidence type="ECO:0000256" key="4">
    <source>
        <dbReference type="ARBA" id="ARBA00022475"/>
    </source>
</evidence>
<evidence type="ECO:0000256" key="5">
    <source>
        <dbReference type="ARBA" id="ARBA00022692"/>
    </source>
</evidence>
<dbReference type="RefSeq" id="WP_289832226.1">
    <property type="nucleotide sequence ID" value="NZ_JAUEDK010000077.1"/>
</dbReference>
<proteinExistence type="inferred from homology"/>
<keyword evidence="6 8" id="KW-1133">Transmembrane helix</keyword>
<comment type="similarity">
    <text evidence="2 8">Belongs to the 4-toluene sulfonate uptake permease (TSUP) (TC 2.A.102) family.</text>
</comment>
<evidence type="ECO:0000313" key="9">
    <source>
        <dbReference type="EMBL" id="MDN0077601.1"/>
    </source>
</evidence>
<keyword evidence="5 8" id="KW-0812">Transmembrane</keyword>
<keyword evidence="7 8" id="KW-0472">Membrane</keyword>
<dbReference type="InterPro" id="IPR052017">
    <property type="entry name" value="TSUP"/>
</dbReference>
<evidence type="ECO:0000313" key="10">
    <source>
        <dbReference type="Proteomes" id="UP001168540"/>
    </source>
</evidence>
<reference evidence="9" key="1">
    <citation type="submission" date="2023-06" db="EMBL/GenBank/DDBJ databases">
        <authorList>
            <person name="Zhang S."/>
        </authorList>
    </citation>
    <scope>NUCLEOTIDE SEQUENCE</scope>
    <source>
        <strain evidence="9">SG2303</strain>
    </source>
</reference>
<evidence type="ECO:0000256" key="1">
    <source>
        <dbReference type="ARBA" id="ARBA00004651"/>
    </source>
</evidence>
<evidence type="ECO:0000256" key="6">
    <source>
        <dbReference type="ARBA" id="ARBA00022989"/>
    </source>
</evidence>
<evidence type="ECO:0000256" key="2">
    <source>
        <dbReference type="ARBA" id="ARBA00009142"/>
    </source>
</evidence>
<keyword evidence="4 8" id="KW-1003">Cell membrane</keyword>
<feature type="transmembrane region" description="Helical" evidence="8">
    <location>
        <begin position="69"/>
        <end position="93"/>
    </location>
</feature>
<sequence>METLVFLGGIAFISGLIDAAVGGGGLVQIPGLFNLLPNIQPATLFGINKFSSVSGTAMATRQYLRRVRLPWALILPAAGFAFAFSFVGATAVSYIPVKVMKPLIFVLLIAMAIYTFIKKDFGSLHKPKEITRRERVNAALLGAAIGFYDGLFGPGTGSFLAFLFIRFFAFDFLHATASAKVVNMATNIAALSFFIPAGHIVWAWAIPMAICNMAGGLLGARLAIHGGVKMIRVLFLILVAVLIGKFGYDLFIVN</sequence>
<keyword evidence="10" id="KW-1185">Reference proteome</keyword>
<dbReference type="PANTHER" id="PTHR30269">
    <property type="entry name" value="TRANSMEMBRANE PROTEIN YFCA"/>
    <property type="match status" value="1"/>
</dbReference>
<dbReference type="PANTHER" id="PTHR30269:SF0">
    <property type="entry name" value="MEMBRANE TRANSPORTER PROTEIN YFCA-RELATED"/>
    <property type="match status" value="1"/>
</dbReference>
<keyword evidence="3" id="KW-0813">Transport</keyword>
<name>A0ABT7XUY9_9NEIS</name>
<evidence type="ECO:0000256" key="3">
    <source>
        <dbReference type="ARBA" id="ARBA00022448"/>
    </source>
</evidence>
<accession>A0ABT7XUY9</accession>
<feature type="transmembrane region" description="Helical" evidence="8">
    <location>
        <begin position="138"/>
        <end position="168"/>
    </location>
</feature>
<comment type="caution">
    <text evidence="9">The sequence shown here is derived from an EMBL/GenBank/DDBJ whole genome shotgun (WGS) entry which is preliminary data.</text>
</comment>
<comment type="subcellular location">
    <subcellularLocation>
        <location evidence="1 8">Cell membrane</location>
        <topology evidence="1 8">Multi-pass membrane protein</topology>
    </subcellularLocation>
</comment>
<evidence type="ECO:0000256" key="8">
    <source>
        <dbReference type="RuleBase" id="RU363041"/>
    </source>
</evidence>
<organism evidence="9 10">
    <name type="scientific">Crenobacter oryzisoli</name>
    <dbReference type="NCBI Taxonomy" id="3056844"/>
    <lineage>
        <taxon>Bacteria</taxon>
        <taxon>Pseudomonadati</taxon>
        <taxon>Pseudomonadota</taxon>
        <taxon>Betaproteobacteria</taxon>
        <taxon>Neisseriales</taxon>
        <taxon>Neisseriaceae</taxon>
        <taxon>Crenobacter</taxon>
    </lineage>
</organism>
<dbReference type="EMBL" id="JAUEDK010000077">
    <property type="protein sequence ID" value="MDN0077601.1"/>
    <property type="molecule type" value="Genomic_DNA"/>
</dbReference>
<protein>
    <recommendedName>
        <fullName evidence="8">Probable membrane transporter protein</fullName>
    </recommendedName>
</protein>
<dbReference type="Proteomes" id="UP001168540">
    <property type="component" value="Unassembled WGS sequence"/>
</dbReference>
<evidence type="ECO:0000256" key="7">
    <source>
        <dbReference type="ARBA" id="ARBA00023136"/>
    </source>
</evidence>
<dbReference type="Pfam" id="PF01925">
    <property type="entry name" value="TauE"/>
    <property type="match status" value="1"/>
</dbReference>
<feature type="transmembrane region" description="Helical" evidence="8">
    <location>
        <begin position="230"/>
        <end position="248"/>
    </location>
</feature>
<feature type="transmembrane region" description="Helical" evidence="8">
    <location>
        <begin position="99"/>
        <end position="117"/>
    </location>
</feature>
<feature type="transmembrane region" description="Helical" evidence="8">
    <location>
        <begin position="188"/>
        <end position="218"/>
    </location>
</feature>
<dbReference type="InterPro" id="IPR002781">
    <property type="entry name" value="TM_pro_TauE-like"/>
</dbReference>